<accession>A0AA40DT01</accession>
<dbReference type="RefSeq" id="XP_060293664.1">
    <property type="nucleotide sequence ID" value="XM_060440019.1"/>
</dbReference>
<dbReference type="GeneID" id="85323289"/>
<comment type="caution">
    <text evidence="1">The sequence shown here is derived from an EMBL/GenBank/DDBJ whole genome shotgun (WGS) entry which is preliminary data.</text>
</comment>
<dbReference type="EMBL" id="JAUIRO010000005">
    <property type="protein sequence ID" value="KAK0712341.1"/>
    <property type="molecule type" value="Genomic_DNA"/>
</dbReference>
<organism evidence="1 2">
    <name type="scientific">Lasiosphaeria miniovina</name>
    <dbReference type="NCBI Taxonomy" id="1954250"/>
    <lineage>
        <taxon>Eukaryota</taxon>
        <taxon>Fungi</taxon>
        <taxon>Dikarya</taxon>
        <taxon>Ascomycota</taxon>
        <taxon>Pezizomycotina</taxon>
        <taxon>Sordariomycetes</taxon>
        <taxon>Sordariomycetidae</taxon>
        <taxon>Sordariales</taxon>
        <taxon>Lasiosphaeriaceae</taxon>
        <taxon>Lasiosphaeria</taxon>
    </lineage>
</organism>
<dbReference type="Proteomes" id="UP001172101">
    <property type="component" value="Unassembled WGS sequence"/>
</dbReference>
<evidence type="ECO:0008006" key="3">
    <source>
        <dbReference type="Google" id="ProtNLM"/>
    </source>
</evidence>
<name>A0AA40DT01_9PEZI</name>
<evidence type="ECO:0000313" key="2">
    <source>
        <dbReference type="Proteomes" id="UP001172101"/>
    </source>
</evidence>
<sequence length="278" mass="31442">MQSQHSVWHGPQLQHMHPSWAPDWQHILRSAPFHQNDHAQMPWDKFLGRVGQPDTPHYVFSPSKLQLAINSHALGSLEAVALEIDHLEPGHPFYAGDQTKLCRPSSDAAPPFRTRQWWEFRRGAEVAALLEPLLQRIPAGDALWKRFLDAWLCAVAWRLRIPKTRRWLPNKACDWTVEDWPLVAGEKRFVEVEEVAGAVDYVVASRTLGMLQDGRLVLAPNFAEEGDSVHILAGCSNTAVLQRRGDGSMMFLGDCYVLGLEDVLAEDAGLSWDRILIY</sequence>
<keyword evidence="2" id="KW-1185">Reference proteome</keyword>
<protein>
    <recommendedName>
        <fullName evidence="3">Heterokaryon incompatibility protein</fullName>
    </recommendedName>
</protein>
<proteinExistence type="predicted"/>
<reference evidence="1" key="1">
    <citation type="submission" date="2023-06" db="EMBL/GenBank/DDBJ databases">
        <title>Genome-scale phylogeny and comparative genomics of the fungal order Sordariales.</title>
        <authorList>
            <consortium name="Lawrence Berkeley National Laboratory"/>
            <person name="Hensen N."/>
            <person name="Bonometti L."/>
            <person name="Westerberg I."/>
            <person name="Brannstrom I.O."/>
            <person name="Guillou S."/>
            <person name="Cros-Aarteil S."/>
            <person name="Calhoun S."/>
            <person name="Haridas S."/>
            <person name="Kuo A."/>
            <person name="Mondo S."/>
            <person name="Pangilinan J."/>
            <person name="Riley R."/>
            <person name="LaButti K."/>
            <person name="Andreopoulos B."/>
            <person name="Lipzen A."/>
            <person name="Chen C."/>
            <person name="Yanf M."/>
            <person name="Daum C."/>
            <person name="Ng V."/>
            <person name="Clum A."/>
            <person name="Steindorff A."/>
            <person name="Ohm R."/>
            <person name="Martin F."/>
            <person name="Silar P."/>
            <person name="Natvig D."/>
            <person name="Lalanne C."/>
            <person name="Gautier V."/>
            <person name="Ament-velasquez S.L."/>
            <person name="Kruys A."/>
            <person name="Hutchinson M.I."/>
            <person name="Powell A.J."/>
            <person name="Barry K."/>
            <person name="Miller A.N."/>
            <person name="Grigoriev I.V."/>
            <person name="Debuchy R."/>
            <person name="Gladieux P."/>
            <person name="Thoren M.H."/>
            <person name="Johannesson H."/>
        </authorList>
    </citation>
    <scope>NUCLEOTIDE SEQUENCE</scope>
    <source>
        <strain evidence="1">SMH2392-1A</strain>
    </source>
</reference>
<evidence type="ECO:0000313" key="1">
    <source>
        <dbReference type="EMBL" id="KAK0712341.1"/>
    </source>
</evidence>
<dbReference type="AlphaFoldDB" id="A0AA40DT01"/>
<gene>
    <name evidence="1" type="ORF">B0T26DRAFT_676819</name>
</gene>